<proteinExistence type="predicted"/>
<feature type="compositionally biased region" description="Basic and acidic residues" evidence="1">
    <location>
        <begin position="24"/>
        <end position="37"/>
    </location>
</feature>
<feature type="region of interest" description="Disordered" evidence="1">
    <location>
        <begin position="23"/>
        <end position="45"/>
    </location>
</feature>
<accession>A0AAJ0U260</accession>
<evidence type="ECO:0000256" key="1">
    <source>
        <dbReference type="SAM" id="MobiDB-lite"/>
    </source>
</evidence>
<gene>
    <name evidence="2" type="ORF">CKO40_04935</name>
</gene>
<reference evidence="2" key="2">
    <citation type="journal article" date="2020" name="Microorganisms">
        <title>Osmotic Adaptation and Compatible Solute Biosynthesis of Phototrophic Bacteria as Revealed from Genome Analyses.</title>
        <authorList>
            <person name="Imhoff J.F."/>
            <person name="Rahn T."/>
            <person name="Kunzel S."/>
            <person name="Keller A."/>
            <person name="Neulinger S.C."/>
        </authorList>
    </citation>
    <scope>NUCLEOTIDE SEQUENCE</scope>
    <source>
        <strain evidence="2">DSM 11080</strain>
    </source>
</reference>
<dbReference type="EMBL" id="NRSJ01000005">
    <property type="protein sequence ID" value="MBK1703904.1"/>
    <property type="molecule type" value="Genomic_DNA"/>
</dbReference>
<dbReference type="AlphaFoldDB" id="A0AAJ0U260"/>
<protein>
    <submittedName>
        <fullName evidence="2">Uncharacterized protein</fullName>
    </submittedName>
</protein>
<name>A0AAJ0U260_9GAMM</name>
<evidence type="ECO:0000313" key="2">
    <source>
        <dbReference type="EMBL" id="MBK1703904.1"/>
    </source>
</evidence>
<organism evidence="2 3">
    <name type="scientific">Halochromatium glycolicum</name>
    <dbReference type="NCBI Taxonomy" id="85075"/>
    <lineage>
        <taxon>Bacteria</taxon>
        <taxon>Pseudomonadati</taxon>
        <taxon>Pseudomonadota</taxon>
        <taxon>Gammaproteobacteria</taxon>
        <taxon>Chromatiales</taxon>
        <taxon>Chromatiaceae</taxon>
        <taxon>Halochromatium</taxon>
    </lineage>
</organism>
<comment type="caution">
    <text evidence="2">The sequence shown here is derived from an EMBL/GenBank/DDBJ whole genome shotgun (WGS) entry which is preliminary data.</text>
</comment>
<keyword evidence="3" id="KW-1185">Reference proteome</keyword>
<reference evidence="2" key="1">
    <citation type="submission" date="2017-08" db="EMBL/GenBank/DDBJ databases">
        <authorList>
            <person name="Imhoff J.F."/>
            <person name="Rahn T."/>
            <person name="Kuenzel S."/>
            <person name="Neulinger S.C."/>
        </authorList>
    </citation>
    <scope>NUCLEOTIDE SEQUENCE</scope>
    <source>
        <strain evidence="2">DSM 11080</strain>
    </source>
</reference>
<sequence>MLAWPPSGELAIVELPGRRRAPTRRIEPCSRRLDPTARIDPQNLPAVKRQSLRFCDSQQAAD</sequence>
<evidence type="ECO:0000313" key="3">
    <source>
        <dbReference type="Proteomes" id="UP001296776"/>
    </source>
</evidence>
<dbReference type="Proteomes" id="UP001296776">
    <property type="component" value="Unassembled WGS sequence"/>
</dbReference>